<evidence type="ECO:0000259" key="1">
    <source>
        <dbReference type="PROSITE" id="PS50943"/>
    </source>
</evidence>
<dbReference type="InterPro" id="IPR053830">
    <property type="entry name" value="DUF6922"/>
</dbReference>
<evidence type="ECO:0000313" key="2">
    <source>
        <dbReference type="EMBL" id="MFD3294044.1"/>
    </source>
</evidence>
<dbReference type="SMART" id="SM00530">
    <property type="entry name" value="HTH_XRE"/>
    <property type="match status" value="1"/>
</dbReference>
<dbReference type="InterPro" id="IPR001387">
    <property type="entry name" value="Cro/C1-type_HTH"/>
</dbReference>
<dbReference type="CDD" id="cd00093">
    <property type="entry name" value="HTH_XRE"/>
    <property type="match status" value="1"/>
</dbReference>
<dbReference type="RefSeq" id="WP_377979257.1">
    <property type="nucleotide sequence ID" value="NZ_JBBKXY010000003.1"/>
</dbReference>
<dbReference type="Proteomes" id="UP001598112">
    <property type="component" value="Unassembled WGS sequence"/>
</dbReference>
<dbReference type="InterPro" id="IPR010982">
    <property type="entry name" value="Lambda_DNA-bd_dom_sf"/>
</dbReference>
<comment type="caution">
    <text evidence="2">The sequence shown here is derived from an EMBL/GenBank/DDBJ whole genome shotgun (WGS) entry which is preliminary data.</text>
</comment>
<proteinExistence type="predicted"/>
<reference evidence="2 3" key="1">
    <citation type="submission" date="2024-03" db="EMBL/GenBank/DDBJ databases">
        <title>Aquirufa genome sequencing.</title>
        <authorList>
            <person name="Pitt A."/>
            <person name="Hahn M.W."/>
        </authorList>
    </citation>
    <scope>NUCLEOTIDE SEQUENCE [LARGE SCALE GENOMIC DNA]</scope>
    <source>
        <strain evidence="2 3">KTFRIE-69F</strain>
    </source>
</reference>
<keyword evidence="3" id="KW-1185">Reference proteome</keyword>
<sequence>MNSLISKFKGIHPGIILERELKKRAISQRPFALSIGEHPQTLYAITKGKRNLNTALALKIERQLDFEEGTLALLQTYFEIQEEKKKIKPVTPNLANIRKSVFWDTDISHIDWNKQKNAVIRRIFERGNELEIAEIKQFYGAAIITEALKQITGAPYTLNSKQPNENAILQHD</sequence>
<name>A0ABW6DCY0_9BACT</name>
<accession>A0ABW6DCY0</accession>
<dbReference type="Pfam" id="PF21956">
    <property type="entry name" value="DUF6922"/>
    <property type="match status" value="1"/>
</dbReference>
<dbReference type="Pfam" id="PF01381">
    <property type="entry name" value="HTH_3"/>
    <property type="match status" value="1"/>
</dbReference>
<dbReference type="Gene3D" id="1.10.260.40">
    <property type="entry name" value="lambda repressor-like DNA-binding domains"/>
    <property type="match status" value="1"/>
</dbReference>
<dbReference type="PROSITE" id="PS50943">
    <property type="entry name" value="HTH_CROC1"/>
    <property type="match status" value="1"/>
</dbReference>
<dbReference type="SUPFAM" id="SSF47413">
    <property type="entry name" value="lambda repressor-like DNA-binding domains"/>
    <property type="match status" value="1"/>
</dbReference>
<gene>
    <name evidence="2" type="ORF">SKC35_10125</name>
</gene>
<dbReference type="EMBL" id="JBBKXY010000003">
    <property type="protein sequence ID" value="MFD3294044.1"/>
    <property type="molecule type" value="Genomic_DNA"/>
</dbReference>
<organism evidence="2 3">
    <name type="scientific">Aquirufa originis</name>
    <dbReference type="NCBI Taxonomy" id="3096514"/>
    <lineage>
        <taxon>Bacteria</taxon>
        <taxon>Pseudomonadati</taxon>
        <taxon>Bacteroidota</taxon>
        <taxon>Cytophagia</taxon>
        <taxon>Cytophagales</taxon>
        <taxon>Flectobacillaceae</taxon>
        <taxon>Aquirufa</taxon>
    </lineage>
</organism>
<feature type="domain" description="HTH cro/C1-type" evidence="1">
    <location>
        <begin position="17"/>
        <end position="71"/>
    </location>
</feature>
<evidence type="ECO:0000313" key="3">
    <source>
        <dbReference type="Proteomes" id="UP001598112"/>
    </source>
</evidence>
<protein>
    <submittedName>
        <fullName evidence="2">Helix-turn-helix domain-containing protein</fullName>
    </submittedName>
</protein>